<name>A0A4C1W2G9_EUMVA</name>
<feature type="repeat" description="WD" evidence="3">
    <location>
        <begin position="207"/>
        <end position="240"/>
    </location>
</feature>
<gene>
    <name evidence="5" type="primary">wdr61</name>
    <name evidence="5" type="ORF">EVAR_22139_1</name>
</gene>
<dbReference type="SUPFAM" id="SSF50978">
    <property type="entry name" value="WD40 repeat-like"/>
    <property type="match status" value="1"/>
</dbReference>
<dbReference type="Gene3D" id="2.130.10.10">
    <property type="entry name" value="YVTN repeat-like/Quinoprotein amine dehydrogenase"/>
    <property type="match status" value="1"/>
</dbReference>
<proteinExistence type="predicted"/>
<keyword evidence="1 3" id="KW-0853">WD repeat</keyword>
<evidence type="ECO:0000256" key="4">
    <source>
        <dbReference type="SAM" id="MobiDB-lite"/>
    </source>
</evidence>
<feature type="repeat" description="WD" evidence="3">
    <location>
        <begin position="81"/>
        <end position="122"/>
    </location>
</feature>
<feature type="repeat" description="WD" evidence="3">
    <location>
        <begin position="165"/>
        <end position="206"/>
    </location>
</feature>
<keyword evidence="6" id="KW-1185">Reference proteome</keyword>
<reference evidence="5 6" key="1">
    <citation type="journal article" date="2019" name="Commun. Biol.">
        <title>The bagworm genome reveals a unique fibroin gene that provides high tensile strength.</title>
        <authorList>
            <person name="Kono N."/>
            <person name="Nakamura H."/>
            <person name="Ohtoshi R."/>
            <person name="Tomita M."/>
            <person name="Numata K."/>
            <person name="Arakawa K."/>
        </authorList>
    </citation>
    <scope>NUCLEOTIDE SEQUENCE [LARGE SCALE GENOMIC DNA]</scope>
</reference>
<dbReference type="Proteomes" id="UP000299102">
    <property type="component" value="Unassembled WGS sequence"/>
</dbReference>
<evidence type="ECO:0000256" key="3">
    <source>
        <dbReference type="PROSITE-ProRule" id="PRU00221"/>
    </source>
</evidence>
<dbReference type="PANTHER" id="PTHR44090">
    <property type="entry name" value="WD REPEAT-CONTAINING PROTEIN 61"/>
    <property type="match status" value="1"/>
</dbReference>
<dbReference type="PROSITE" id="PS00678">
    <property type="entry name" value="WD_REPEATS_1"/>
    <property type="match status" value="1"/>
</dbReference>
<dbReference type="OrthoDB" id="17410at2759"/>
<dbReference type="PROSITE" id="PS50082">
    <property type="entry name" value="WD_REPEATS_2"/>
    <property type="match status" value="4"/>
</dbReference>
<dbReference type="PROSITE" id="PS50294">
    <property type="entry name" value="WD_REPEATS_REGION"/>
    <property type="match status" value="2"/>
</dbReference>
<dbReference type="InterPro" id="IPR015943">
    <property type="entry name" value="WD40/YVTN_repeat-like_dom_sf"/>
</dbReference>
<dbReference type="AlphaFoldDB" id="A0A4C1W2G9"/>
<comment type="caution">
    <text evidence="5">The sequence shown here is derived from an EMBL/GenBank/DDBJ whole genome shotgun (WGS) entry which is preliminary data.</text>
</comment>
<sequence>MSITTLYYLDLKKESAHDDSIWCCEWTRIENEKTKQDENENSRDSTGSHDGPEDYIITGGLDDLIKIWQLDNGQLELKHKLDGHSLGVVSVAVSPDGKTLGSSSQDSSLILWDIPSGEKLNTMETGPADVWTLDFSPDGKHVISGSNAGKILMFNVENAKQEQTLDTRGKFTLSVAYSPDGKYIASGALDGIIDIFDVSQGKLIHTLEGHAMPIRGLSFSPDSQRLLTASDDGHMKLYDV</sequence>
<dbReference type="PANTHER" id="PTHR44090:SF1">
    <property type="entry name" value="SUPERKILLER COMPLEX PROTEIN 8"/>
    <property type="match status" value="1"/>
</dbReference>
<dbReference type="Pfam" id="PF00400">
    <property type="entry name" value="WD40"/>
    <property type="match status" value="4"/>
</dbReference>
<evidence type="ECO:0000313" key="6">
    <source>
        <dbReference type="Proteomes" id="UP000299102"/>
    </source>
</evidence>
<feature type="compositionally biased region" description="Basic and acidic residues" evidence="4">
    <location>
        <begin position="33"/>
        <end position="52"/>
    </location>
</feature>
<dbReference type="SMART" id="SM00320">
    <property type="entry name" value="WD40"/>
    <property type="match status" value="5"/>
</dbReference>
<dbReference type="InterPro" id="IPR051510">
    <property type="entry name" value="SKI8"/>
</dbReference>
<evidence type="ECO:0000256" key="1">
    <source>
        <dbReference type="ARBA" id="ARBA00022574"/>
    </source>
</evidence>
<protein>
    <submittedName>
        <fullName evidence="5">WD repeat-containing protein 61</fullName>
    </submittedName>
</protein>
<keyword evidence="2" id="KW-0677">Repeat</keyword>
<feature type="region of interest" description="Disordered" evidence="4">
    <location>
        <begin position="33"/>
        <end position="53"/>
    </location>
</feature>
<dbReference type="STRING" id="151549.A0A4C1W2G9"/>
<evidence type="ECO:0000256" key="2">
    <source>
        <dbReference type="ARBA" id="ARBA00022737"/>
    </source>
</evidence>
<dbReference type="InterPro" id="IPR036322">
    <property type="entry name" value="WD40_repeat_dom_sf"/>
</dbReference>
<accession>A0A4C1W2G9</accession>
<organism evidence="5 6">
    <name type="scientific">Eumeta variegata</name>
    <name type="common">Bagworm moth</name>
    <name type="synonym">Eumeta japonica</name>
    <dbReference type="NCBI Taxonomy" id="151549"/>
    <lineage>
        <taxon>Eukaryota</taxon>
        <taxon>Metazoa</taxon>
        <taxon>Ecdysozoa</taxon>
        <taxon>Arthropoda</taxon>
        <taxon>Hexapoda</taxon>
        <taxon>Insecta</taxon>
        <taxon>Pterygota</taxon>
        <taxon>Neoptera</taxon>
        <taxon>Endopterygota</taxon>
        <taxon>Lepidoptera</taxon>
        <taxon>Glossata</taxon>
        <taxon>Ditrysia</taxon>
        <taxon>Tineoidea</taxon>
        <taxon>Psychidae</taxon>
        <taxon>Oiketicinae</taxon>
        <taxon>Eumeta</taxon>
    </lineage>
</organism>
<dbReference type="GO" id="GO:0016593">
    <property type="term" value="C:Cdc73/Paf1 complex"/>
    <property type="evidence" value="ECO:0007669"/>
    <property type="project" value="TreeGrafter"/>
</dbReference>
<dbReference type="CDD" id="cd00200">
    <property type="entry name" value="WD40"/>
    <property type="match status" value="1"/>
</dbReference>
<dbReference type="InterPro" id="IPR001680">
    <property type="entry name" value="WD40_rpt"/>
</dbReference>
<dbReference type="InterPro" id="IPR019775">
    <property type="entry name" value="WD40_repeat_CS"/>
</dbReference>
<evidence type="ECO:0000313" key="5">
    <source>
        <dbReference type="EMBL" id="GBP44255.1"/>
    </source>
</evidence>
<feature type="repeat" description="WD" evidence="3">
    <location>
        <begin position="55"/>
        <end position="78"/>
    </location>
</feature>
<dbReference type="EMBL" id="BGZK01000449">
    <property type="protein sequence ID" value="GBP44255.1"/>
    <property type="molecule type" value="Genomic_DNA"/>
</dbReference>